<dbReference type="Proteomes" id="UP000824120">
    <property type="component" value="Chromosome 10"/>
</dbReference>
<dbReference type="PANTHER" id="PTHR33710">
    <property type="entry name" value="BNAC02G09200D PROTEIN"/>
    <property type="match status" value="1"/>
</dbReference>
<name>A0A9J5X132_SOLCO</name>
<sequence>MMFQALYENLGQSDLIISFIEYKCYIYITNLTWWQLWNHLNKPGTFNCIKEYYGWMQITMKMGICEFLLRKILWWRKDLFYRRIFTPSPRVHLSLSRLIMKDEEKIGGLPIYHNEMEDFSCCINSYKLVDINFKGCPLTLWNGRPDQGSGSDHAPMLLSYGIHNGQFHTPFKCLNFWIEKEHFKQVVLQTVMMLL</sequence>
<accession>A0A9J5X132</accession>
<reference evidence="1 2" key="1">
    <citation type="submission" date="2020-09" db="EMBL/GenBank/DDBJ databases">
        <title>De no assembly of potato wild relative species, Solanum commersonii.</title>
        <authorList>
            <person name="Cho K."/>
        </authorList>
    </citation>
    <scope>NUCLEOTIDE SEQUENCE [LARGE SCALE GENOMIC DNA]</scope>
    <source>
        <strain evidence="1">LZ3.2</strain>
        <tissue evidence="1">Leaf</tissue>
    </source>
</reference>
<evidence type="ECO:0000313" key="2">
    <source>
        <dbReference type="Proteomes" id="UP000824120"/>
    </source>
</evidence>
<proteinExistence type="predicted"/>
<comment type="caution">
    <text evidence="1">The sequence shown here is derived from an EMBL/GenBank/DDBJ whole genome shotgun (WGS) entry which is preliminary data.</text>
</comment>
<organism evidence="1 2">
    <name type="scientific">Solanum commersonii</name>
    <name type="common">Commerson's wild potato</name>
    <name type="synonym">Commerson's nightshade</name>
    <dbReference type="NCBI Taxonomy" id="4109"/>
    <lineage>
        <taxon>Eukaryota</taxon>
        <taxon>Viridiplantae</taxon>
        <taxon>Streptophyta</taxon>
        <taxon>Embryophyta</taxon>
        <taxon>Tracheophyta</taxon>
        <taxon>Spermatophyta</taxon>
        <taxon>Magnoliopsida</taxon>
        <taxon>eudicotyledons</taxon>
        <taxon>Gunneridae</taxon>
        <taxon>Pentapetalae</taxon>
        <taxon>asterids</taxon>
        <taxon>lamiids</taxon>
        <taxon>Solanales</taxon>
        <taxon>Solanaceae</taxon>
        <taxon>Solanoideae</taxon>
        <taxon>Solaneae</taxon>
        <taxon>Solanum</taxon>
    </lineage>
</organism>
<gene>
    <name evidence="1" type="ORF">H5410_051623</name>
</gene>
<evidence type="ECO:0000313" key="1">
    <source>
        <dbReference type="EMBL" id="KAG5580996.1"/>
    </source>
</evidence>
<dbReference type="PANTHER" id="PTHR33710:SF79">
    <property type="entry name" value="OS06G0205337 PROTEIN"/>
    <property type="match status" value="1"/>
</dbReference>
<protein>
    <submittedName>
        <fullName evidence="1">Uncharacterized protein</fullName>
    </submittedName>
</protein>
<dbReference type="OrthoDB" id="1303575at2759"/>
<dbReference type="EMBL" id="JACXVP010000010">
    <property type="protein sequence ID" value="KAG5580996.1"/>
    <property type="molecule type" value="Genomic_DNA"/>
</dbReference>
<keyword evidence="2" id="KW-1185">Reference proteome</keyword>
<dbReference type="AlphaFoldDB" id="A0A9J5X132"/>